<name>A0A1Y2H6M8_9FUNG</name>
<dbReference type="GO" id="GO:0016301">
    <property type="term" value="F:kinase activity"/>
    <property type="evidence" value="ECO:0007669"/>
    <property type="project" value="UniProtKB-KW"/>
</dbReference>
<protein>
    <submittedName>
        <fullName evidence="3">Ribokinase-like protein</fullName>
    </submittedName>
</protein>
<dbReference type="Proteomes" id="UP000193411">
    <property type="component" value="Unassembled WGS sequence"/>
</dbReference>
<reference evidence="3 4" key="1">
    <citation type="submission" date="2016-07" db="EMBL/GenBank/DDBJ databases">
        <title>Pervasive Adenine N6-methylation of Active Genes in Fungi.</title>
        <authorList>
            <consortium name="DOE Joint Genome Institute"/>
            <person name="Mondo S.J."/>
            <person name="Dannebaum R.O."/>
            <person name="Kuo R.C."/>
            <person name="Labutti K."/>
            <person name="Haridas S."/>
            <person name="Kuo A."/>
            <person name="Salamov A."/>
            <person name="Ahrendt S.R."/>
            <person name="Lipzen A."/>
            <person name="Sullivan W."/>
            <person name="Andreopoulos W.B."/>
            <person name="Clum A."/>
            <person name="Lindquist E."/>
            <person name="Daum C."/>
            <person name="Ramamoorthy G.K."/>
            <person name="Gryganskyi A."/>
            <person name="Culley D."/>
            <person name="Magnuson J.K."/>
            <person name="James T.Y."/>
            <person name="O'Malley M.A."/>
            <person name="Stajich J.E."/>
            <person name="Spatafora J.W."/>
            <person name="Visel A."/>
            <person name="Grigoriev I.V."/>
        </authorList>
    </citation>
    <scope>NUCLEOTIDE SEQUENCE [LARGE SCALE GENOMIC DNA]</scope>
    <source>
        <strain evidence="3 4">PL171</strain>
    </source>
</reference>
<dbReference type="InterPro" id="IPR011611">
    <property type="entry name" value="PfkB_dom"/>
</dbReference>
<dbReference type="EMBL" id="MCFL01000098">
    <property type="protein sequence ID" value="ORZ30165.1"/>
    <property type="molecule type" value="Genomic_DNA"/>
</dbReference>
<proteinExistence type="predicted"/>
<gene>
    <name evidence="3" type="ORF">BCR44DRAFT_1445898</name>
</gene>
<keyword evidence="4" id="KW-1185">Reference proteome</keyword>
<dbReference type="InterPro" id="IPR029056">
    <property type="entry name" value="Ribokinase-like"/>
</dbReference>
<dbReference type="PANTHER" id="PTHR42909">
    <property type="entry name" value="ZGC:136858"/>
    <property type="match status" value="1"/>
</dbReference>
<keyword evidence="3" id="KW-0418">Kinase</keyword>
<evidence type="ECO:0000259" key="2">
    <source>
        <dbReference type="Pfam" id="PF00294"/>
    </source>
</evidence>
<accession>A0A1Y2H6M8</accession>
<keyword evidence="3" id="KW-0808">Transferase</keyword>
<sequence length="321" mass="33428">GANPVLVSATGGDVAGSMLVQSMAQLGLATHGVIQACDARTAVYSALHTGQGELVTAVADMDILKSQVTADRACKLVSESRASLVVVDGNVDDKVFGAVVDACATSKVPAPVIFEPTSIPKSTAMPWLRGGVTYATPNTAELEAMANAWREAHNRAWPEHVNDALVQEIPIEDGGMGVPELIDSVMGSALVVTDRIPRLLIKCGAQGVVYIERLTRDFREPKASWSMAGAFKALASDAMYVVGWSRPQKGGVKVKNVTGAGDTLVGVFVGGLSEHGCELGQVPAIVASARRAAERTVESDLAVSEELGPDVFTGGAEEESS</sequence>
<dbReference type="OrthoDB" id="198885at2759"/>
<dbReference type="Gene3D" id="3.40.1190.20">
    <property type="match status" value="1"/>
</dbReference>
<dbReference type="AlphaFoldDB" id="A0A1Y2H6M8"/>
<dbReference type="SUPFAM" id="SSF53613">
    <property type="entry name" value="Ribokinase-like"/>
    <property type="match status" value="1"/>
</dbReference>
<dbReference type="GO" id="GO:0005737">
    <property type="term" value="C:cytoplasm"/>
    <property type="evidence" value="ECO:0007669"/>
    <property type="project" value="TreeGrafter"/>
</dbReference>
<feature type="domain" description="Carbohydrate kinase PfkB" evidence="2">
    <location>
        <begin position="1"/>
        <end position="151"/>
    </location>
</feature>
<dbReference type="GO" id="GO:0046872">
    <property type="term" value="F:metal ion binding"/>
    <property type="evidence" value="ECO:0007669"/>
    <property type="project" value="UniProtKB-KW"/>
</dbReference>
<organism evidence="3 4">
    <name type="scientific">Catenaria anguillulae PL171</name>
    <dbReference type="NCBI Taxonomy" id="765915"/>
    <lineage>
        <taxon>Eukaryota</taxon>
        <taxon>Fungi</taxon>
        <taxon>Fungi incertae sedis</taxon>
        <taxon>Blastocladiomycota</taxon>
        <taxon>Blastocladiomycetes</taxon>
        <taxon>Blastocladiales</taxon>
        <taxon>Catenariaceae</taxon>
        <taxon>Catenaria</taxon>
    </lineage>
</organism>
<dbReference type="PANTHER" id="PTHR42909:SF1">
    <property type="entry name" value="CARBOHYDRATE KINASE PFKB DOMAIN-CONTAINING PROTEIN"/>
    <property type="match status" value="1"/>
</dbReference>
<keyword evidence="1" id="KW-0479">Metal-binding</keyword>
<comment type="caution">
    <text evidence="3">The sequence shown here is derived from an EMBL/GenBank/DDBJ whole genome shotgun (WGS) entry which is preliminary data.</text>
</comment>
<evidence type="ECO:0000313" key="4">
    <source>
        <dbReference type="Proteomes" id="UP000193411"/>
    </source>
</evidence>
<dbReference type="GO" id="GO:0004730">
    <property type="term" value="F:pseudouridylate synthase activity"/>
    <property type="evidence" value="ECO:0007669"/>
    <property type="project" value="TreeGrafter"/>
</dbReference>
<dbReference type="GO" id="GO:0016798">
    <property type="term" value="F:hydrolase activity, acting on glycosyl bonds"/>
    <property type="evidence" value="ECO:0007669"/>
    <property type="project" value="TreeGrafter"/>
</dbReference>
<dbReference type="STRING" id="765915.A0A1Y2H6M8"/>
<evidence type="ECO:0000256" key="1">
    <source>
        <dbReference type="ARBA" id="ARBA00022723"/>
    </source>
</evidence>
<dbReference type="Pfam" id="PF00294">
    <property type="entry name" value="PfkB"/>
    <property type="match status" value="1"/>
</dbReference>
<evidence type="ECO:0000313" key="3">
    <source>
        <dbReference type="EMBL" id="ORZ30165.1"/>
    </source>
</evidence>
<feature type="non-terminal residue" evidence="3">
    <location>
        <position position="1"/>
    </location>
</feature>